<comment type="caution">
    <text evidence="1">The sequence shown here is derived from an EMBL/GenBank/DDBJ whole genome shotgun (WGS) entry which is preliminary data.</text>
</comment>
<evidence type="ECO:0000313" key="1">
    <source>
        <dbReference type="EMBL" id="CAK9097700.1"/>
    </source>
</evidence>
<protein>
    <submittedName>
        <fullName evidence="1">Vesicle-fusing ATPase</fullName>
    </submittedName>
</protein>
<sequence>MEDLYTRAWCLVEYIYVSWLGYWDFVAKPRSDGQIQTEIGPEIKAQKFGFSDDLHRDSGKPFGHIARLVTGGSEEDRLKIFKFIMDEGGPSVIDPQISEFRAFDARFGALVKECHKTFGAMGFLEQFTFSLKDVRRTMPKLCVSACRDGCYFFWPPVRFSQGSSL</sequence>
<dbReference type="Proteomes" id="UP001642464">
    <property type="component" value="Unassembled WGS sequence"/>
</dbReference>
<evidence type="ECO:0000313" key="2">
    <source>
        <dbReference type="Proteomes" id="UP001642464"/>
    </source>
</evidence>
<accession>A0ABP0RC14</accession>
<gene>
    <name evidence="1" type="ORF">SCF082_LOCUS45832</name>
</gene>
<organism evidence="1 2">
    <name type="scientific">Durusdinium trenchii</name>
    <dbReference type="NCBI Taxonomy" id="1381693"/>
    <lineage>
        <taxon>Eukaryota</taxon>
        <taxon>Sar</taxon>
        <taxon>Alveolata</taxon>
        <taxon>Dinophyceae</taxon>
        <taxon>Suessiales</taxon>
        <taxon>Symbiodiniaceae</taxon>
        <taxon>Durusdinium</taxon>
    </lineage>
</organism>
<keyword evidence="2" id="KW-1185">Reference proteome</keyword>
<reference evidence="1 2" key="1">
    <citation type="submission" date="2024-02" db="EMBL/GenBank/DDBJ databases">
        <authorList>
            <person name="Chen Y."/>
            <person name="Shah S."/>
            <person name="Dougan E. K."/>
            <person name="Thang M."/>
            <person name="Chan C."/>
        </authorList>
    </citation>
    <scope>NUCLEOTIDE SEQUENCE [LARGE SCALE GENOMIC DNA]</scope>
</reference>
<proteinExistence type="predicted"/>
<dbReference type="EMBL" id="CAXAMM010041162">
    <property type="protein sequence ID" value="CAK9097700.1"/>
    <property type="molecule type" value="Genomic_DNA"/>
</dbReference>
<name>A0ABP0RC14_9DINO</name>